<dbReference type="GO" id="GO:0046872">
    <property type="term" value="F:metal ion binding"/>
    <property type="evidence" value="ECO:0007669"/>
    <property type="project" value="UniProtKB-KW"/>
</dbReference>
<comment type="cofactor">
    <cofactor evidence="1">
        <name>a divalent metal cation</name>
        <dbReference type="ChEBI" id="CHEBI:60240"/>
    </cofactor>
</comment>
<dbReference type="PANTHER" id="PTHR43165:SF1">
    <property type="entry name" value="PHOSPHODIESTERASE MJ0936"/>
    <property type="match status" value="1"/>
</dbReference>
<comment type="caution">
    <text evidence="3">The sequence shown here is derived from an EMBL/GenBank/DDBJ whole genome shotgun (WGS) entry which is preliminary data.</text>
</comment>
<evidence type="ECO:0000313" key="4">
    <source>
        <dbReference type="Proteomes" id="UP001321018"/>
    </source>
</evidence>
<dbReference type="SUPFAM" id="SSF56300">
    <property type="entry name" value="Metallo-dependent phosphatases"/>
    <property type="match status" value="1"/>
</dbReference>
<dbReference type="InterPro" id="IPR024654">
    <property type="entry name" value="Calcineurin-like_PHP_lpxH"/>
</dbReference>
<evidence type="ECO:0000313" key="3">
    <source>
        <dbReference type="EMBL" id="MCU4742343.1"/>
    </source>
</evidence>
<evidence type="ECO:0000259" key="2">
    <source>
        <dbReference type="Pfam" id="PF12850"/>
    </source>
</evidence>
<dbReference type="Pfam" id="PF12850">
    <property type="entry name" value="Metallophos_2"/>
    <property type="match status" value="1"/>
</dbReference>
<evidence type="ECO:0000256" key="1">
    <source>
        <dbReference type="RuleBase" id="RU362039"/>
    </source>
</evidence>
<protein>
    <recommendedName>
        <fullName evidence="1">Phosphoesterase</fullName>
        <ecNumber evidence="1">3.1.4.-</ecNumber>
    </recommendedName>
</protein>
<dbReference type="Gene3D" id="3.60.21.10">
    <property type="match status" value="1"/>
</dbReference>
<comment type="similarity">
    <text evidence="1">Belongs to the metallophosphoesterase superfamily. YfcE family.</text>
</comment>
<dbReference type="GO" id="GO:0016787">
    <property type="term" value="F:hydrolase activity"/>
    <property type="evidence" value="ECO:0007669"/>
    <property type="project" value="UniProtKB-UniRule"/>
</dbReference>
<dbReference type="InterPro" id="IPR053193">
    <property type="entry name" value="MetalloPDE_YfcE-like"/>
</dbReference>
<name>A0AAP3E288_9EURY</name>
<reference evidence="3" key="1">
    <citation type="submission" date="2022-09" db="EMBL/GenBank/DDBJ databases">
        <title>Enrichment on poylsaccharides allowed isolation of novel metabolic and taxonomic groups of Haloarchaea.</title>
        <authorList>
            <person name="Sorokin D.Y."/>
            <person name="Elcheninov A.G."/>
            <person name="Khizhniak T.V."/>
            <person name="Kolganova T.V."/>
            <person name="Kublanov I.V."/>
        </authorList>
    </citation>
    <scope>NUCLEOTIDE SEQUENCE</scope>
    <source>
        <strain evidence="3">AArc-xg1-1</strain>
    </source>
</reference>
<proteinExistence type="inferred from homology"/>
<dbReference type="EC" id="3.1.4.-" evidence="1"/>
<dbReference type="RefSeq" id="WP_338004167.1">
    <property type="nucleotide sequence ID" value="NZ_JAOPKA010000007.1"/>
</dbReference>
<dbReference type="NCBIfam" id="TIGR00040">
    <property type="entry name" value="yfcE"/>
    <property type="match status" value="1"/>
</dbReference>
<dbReference type="AlphaFoldDB" id="A0AAP3E288"/>
<sequence>MQLGIISDTHDNVEAVDAAMDVFREEGVEVVVHCGDFIAPPVIERFDGIELHGVLGNNDGEVEGLEAAFDALGGGSDLHGRFADLEFDGLSMAVLHGEDLAEVEEYAVSGDYDYDYVCYGHHHEREHREEGRTTVLNPGAHFPTVPAEHRTVAILETRTESVRFRSVADRE</sequence>
<dbReference type="Proteomes" id="UP001321018">
    <property type="component" value="Unassembled WGS sequence"/>
</dbReference>
<gene>
    <name evidence="3" type="ORF">OB960_13155</name>
</gene>
<dbReference type="EMBL" id="JAOPKA010000007">
    <property type="protein sequence ID" value="MCU4742343.1"/>
    <property type="molecule type" value="Genomic_DNA"/>
</dbReference>
<organism evidence="3 4">
    <name type="scientific">Natronoglomus mannanivorans</name>
    <dbReference type="NCBI Taxonomy" id="2979990"/>
    <lineage>
        <taxon>Archaea</taxon>
        <taxon>Methanobacteriati</taxon>
        <taxon>Methanobacteriota</taxon>
        <taxon>Stenosarchaea group</taxon>
        <taxon>Halobacteria</taxon>
        <taxon>Halobacteriales</taxon>
        <taxon>Natrialbaceae</taxon>
        <taxon>Natronoglomus</taxon>
    </lineage>
</organism>
<accession>A0AAP3E288</accession>
<keyword evidence="1" id="KW-0479">Metal-binding</keyword>
<feature type="domain" description="Calcineurin-like phosphoesterase" evidence="2">
    <location>
        <begin position="1"/>
        <end position="159"/>
    </location>
</feature>
<dbReference type="InterPro" id="IPR029052">
    <property type="entry name" value="Metallo-depent_PP-like"/>
</dbReference>
<dbReference type="InterPro" id="IPR000979">
    <property type="entry name" value="Phosphodiesterase_MJ0936/Vps29"/>
</dbReference>
<dbReference type="PANTHER" id="PTHR43165">
    <property type="entry name" value="METALLOPHOSPHOESTERASE"/>
    <property type="match status" value="1"/>
</dbReference>